<dbReference type="Pfam" id="PF00884">
    <property type="entry name" value="Sulfatase"/>
    <property type="match status" value="1"/>
</dbReference>
<comment type="caution">
    <text evidence="6">The sequence shown here is derived from an EMBL/GenBank/DDBJ whole genome shotgun (WGS) entry which is preliminary data.</text>
</comment>
<dbReference type="InterPro" id="IPR024607">
    <property type="entry name" value="Sulfatase_CS"/>
</dbReference>
<dbReference type="InterPro" id="IPR000917">
    <property type="entry name" value="Sulfatase_N"/>
</dbReference>
<evidence type="ECO:0000256" key="4">
    <source>
        <dbReference type="ARBA" id="ARBA00022837"/>
    </source>
</evidence>
<reference evidence="6 7" key="1">
    <citation type="submission" date="2019-09" db="EMBL/GenBank/DDBJ databases">
        <title>Draft genome sequence of Ginsengibacter sp. BR5-29.</title>
        <authorList>
            <person name="Im W.-T."/>
        </authorList>
    </citation>
    <scope>NUCLEOTIDE SEQUENCE [LARGE SCALE GENOMIC DNA]</scope>
    <source>
        <strain evidence="6 7">BR5-29</strain>
    </source>
</reference>
<dbReference type="GO" id="GO:0046872">
    <property type="term" value="F:metal ion binding"/>
    <property type="evidence" value="ECO:0007669"/>
    <property type="project" value="UniProtKB-KW"/>
</dbReference>
<keyword evidence="4" id="KW-0106">Calcium</keyword>
<dbReference type="PROSITE" id="PS00149">
    <property type="entry name" value="SULFATASE_2"/>
    <property type="match status" value="1"/>
</dbReference>
<comment type="similarity">
    <text evidence="1">Belongs to the sulfatase family.</text>
</comment>
<dbReference type="RefSeq" id="WP_150416798.1">
    <property type="nucleotide sequence ID" value="NZ_VYQF01000011.1"/>
</dbReference>
<keyword evidence="3" id="KW-0378">Hydrolase</keyword>
<dbReference type="EMBL" id="VYQF01000011">
    <property type="protein sequence ID" value="KAA9035642.1"/>
    <property type="molecule type" value="Genomic_DNA"/>
</dbReference>
<protein>
    <submittedName>
        <fullName evidence="6">Sulfatase</fullName>
    </submittedName>
</protein>
<dbReference type="InterPro" id="IPR017850">
    <property type="entry name" value="Alkaline_phosphatase_core_sf"/>
</dbReference>
<evidence type="ECO:0000256" key="2">
    <source>
        <dbReference type="ARBA" id="ARBA00022723"/>
    </source>
</evidence>
<sequence>MKTIQIPLLPATLQLGRRNLFAIIATLSFTSSVSSQTTNSSRPNVLIIHVDEWRAQSTGYSGDKDVKTPNLDKLSATSANFVNAVSGIPVCTPFRASLVTGQRPLTNGIFMNDVRLDTNAITIAKVFDENGYQTGYIGKWHLDGKYRLSFTPPGARRQGFEYWKAVNCDHNYNHSVYYDNDDTTRHYWKGYDVFAEAKDAEKYLRNHAHDHNPFFLMLAFGPPHNPYNTAPEAYTKMYDPSKLALRPNVPVNMQNEVRENLVGYYSHMTAIDDMVGEIINTLKQEGVYDNTIILFTSDHGDLMGSHGAYRKQKPWDESIKVPMLFHYSGNNGIKEGNYSAMINSEDIMPTLLGMCNIKVPGTVEGIDFSKYLQGKEKDPKDTVSIITCIQPFGEWARVRGGKEYRGIRTPQYTYVRDLNGPWLLFDDANDPYQMKNLVNNPGYTLLQHHLDSLLAEKLKVANDKFLPGLFYVKKFHYPPLDATGTVGYYE</sequence>
<dbReference type="Gene3D" id="3.40.720.10">
    <property type="entry name" value="Alkaline Phosphatase, subunit A"/>
    <property type="match status" value="1"/>
</dbReference>
<dbReference type="AlphaFoldDB" id="A0A5J5IBJ6"/>
<dbReference type="GO" id="GO:0004065">
    <property type="term" value="F:arylsulfatase activity"/>
    <property type="evidence" value="ECO:0007669"/>
    <property type="project" value="TreeGrafter"/>
</dbReference>
<dbReference type="PANTHER" id="PTHR42693">
    <property type="entry name" value="ARYLSULFATASE FAMILY MEMBER"/>
    <property type="match status" value="1"/>
</dbReference>
<feature type="domain" description="Sulfatase N-terminal" evidence="5">
    <location>
        <begin position="43"/>
        <end position="355"/>
    </location>
</feature>
<dbReference type="PANTHER" id="PTHR42693:SF53">
    <property type="entry name" value="ENDO-4-O-SULFATASE"/>
    <property type="match status" value="1"/>
</dbReference>
<name>A0A5J5IBJ6_9BACT</name>
<evidence type="ECO:0000313" key="6">
    <source>
        <dbReference type="EMBL" id="KAA9035642.1"/>
    </source>
</evidence>
<evidence type="ECO:0000256" key="3">
    <source>
        <dbReference type="ARBA" id="ARBA00022801"/>
    </source>
</evidence>
<proteinExistence type="inferred from homology"/>
<dbReference type="Proteomes" id="UP000326903">
    <property type="component" value="Unassembled WGS sequence"/>
</dbReference>
<organism evidence="6 7">
    <name type="scientific">Ginsengibacter hankyongi</name>
    <dbReference type="NCBI Taxonomy" id="2607284"/>
    <lineage>
        <taxon>Bacteria</taxon>
        <taxon>Pseudomonadati</taxon>
        <taxon>Bacteroidota</taxon>
        <taxon>Chitinophagia</taxon>
        <taxon>Chitinophagales</taxon>
        <taxon>Chitinophagaceae</taxon>
        <taxon>Ginsengibacter</taxon>
    </lineage>
</organism>
<dbReference type="InterPro" id="IPR050738">
    <property type="entry name" value="Sulfatase"/>
</dbReference>
<gene>
    <name evidence="6" type="ORF">FW778_20670</name>
</gene>
<dbReference type="Gene3D" id="3.30.1120.10">
    <property type="match status" value="1"/>
</dbReference>
<dbReference type="SUPFAM" id="SSF53649">
    <property type="entry name" value="Alkaline phosphatase-like"/>
    <property type="match status" value="1"/>
</dbReference>
<keyword evidence="7" id="KW-1185">Reference proteome</keyword>
<evidence type="ECO:0000256" key="1">
    <source>
        <dbReference type="ARBA" id="ARBA00008779"/>
    </source>
</evidence>
<evidence type="ECO:0000313" key="7">
    <source>
        <dbReference type="Proteomes" id="UP000326903"/>
    </source>
</evidence>
<accession>A0A5J5IBJ6</accession>
<dbReference type="CDD" id="cd16034">
    <property type="entry name" value="sulfatase_like"/>
    <property type="match status" value="1"/>
</dbReference>
<evidence type="ECO:0000259" key="5">
    <source>
        <dbReference type="Pfam" id="PF00884"/>
    </source>
</evidence>
<keyword evidence="2" id="KW-0479">Metal-binding</keyword>